<comment type="function">
    <text evidence="7">Required for proper homologous chromosome pairing and efficient cross-over and intragenic recombination during meiosis.</text>
</comment>
<keyword evidence="3 8" id="KW-0175">Coiled coil</keyword>
<comment type="subcellular location">
    <subcellularLocation>
        <location evidence="1 7">Nucleus</location>
    </subcellularLocation>
</comment>
<keyword evidence="5 7" id="KW-0539">Nucleus</keyword>
<proteinExistence type="inferred from homology"/>
<sequence length="226" mass="25727">MVSMEPVGTASLISLLAHFFGIKSKRKGLSFEEKRTRLADFFYETKDFWLLKDIEKIASKQKGIVVQSIKEVLESLVSDNIVTVEKIGTSNYYWSFPSTAVQNRKRRIAELGEELANVEAKRQELDSALAQRKNGREETEERIALMERLKEAEAINRNLLAELETFKDSDPVLVAAKENAIVLAKNAVNRWTENIFALQSYCSQTFGIPPQQFAEQFNIPDDFDSV</sequence>
<accession>A0A507E4T6</accession>
<name>A0A507E4T6_9FUNG</name>
<dbReference type="AlphaFoldDB" id="A0A507E4T6"/>
<feature type="domain" description="Leucine zipper with capping helix" evidence="10">
    <location>
        <begin position="173"/>
        <end position="224"/>
    </location>
</feature>
<dbReference type="GO" id="GO:0007131">
    <property type="term" value="P:reciprocal meiotic recombination"/>
    <property type="evidence" value="ECO:0007669"/>
    <property type="project" value="InterPro"/>
</dbReference>
<evidence type="ECO:0000259" key="9">
    <source>
        <dbReference type="Pfam" id="PF03962"/>
    </source>
</evidence>
<evidence type="ECO:0000313" key="11">
    <source>
        <dbReference type="EMBL" id="TPX59089.1"/>
    </source>
</evidence>
<reference evidence="11 12" key="1">
    <citation type="journal article" date="2019" name="Sci. Rep.">
        <title>Comparative genomics of chytrid fungi reveal insights into the obligate biotrophic and pathogenic lifestyle of Synchytrium endobioticum.</title>
        <authorList>
            <person name="van de Vossenberg B.T.L.H."/>
            <person name="Warris S."/>
            <person name="Nguyen H.D.T."/>
            <person name="van Gent-Pelzer M.P.E."/>
            <person name="Joly D.L."/>
            <person name="van de Geest H.C."/>
            <person name="Bonants P.J.M."/>
            <person name="Smith D.S."/>
            <person name="Levesque C.A."/>
            <person name="van der Lee T.A.J."/>
        </authorList>
    </citation>
    <scope>NUCLEOTIDE SEQUENCE [LARGE SCALE GENOMIC DNA]</scope>
    <source>
        <strain evidence="11 12">CBS 809.83</strain>
    </source>
</reference>
<keyword evidence="4" id="KW-0233">DNA recombination</keyword>
<organism evidence="11 12">
    <name type="scientific">Powellomyces hirtus</name>
    <dbReference type="NCBI Taxonomy" id="109895"/>
    <lineage>
        <taxon>Eukaryota</taxon>
        <taxon>Fungi</taxon>
        <taxon>Fungi incertae sedis</taxon>
        <taxon>Chytridiomycota</taxon>
        <taxon>Chytridiomycota incertae sedis</taxon>
        <taxon>Chytridiomycetes</taxon>
        <taxon>Spizellomycetales</taxon>
        <taxon>Powellomycetaceae</taxon>
        <taxon>Powellomyces</taxon>
    </lineage>
</organism>
<dbReference type="InterPro" id="IPR040661">
    <property type="entry name" value="LZ3wCH"/>
</dbReference>
<evidence type="ECO:0000256" key="4">
    <source>
        <dbReference type="ARBA" id="ARBA00023172"/>
    </source>
</evidence>
<keyword evidence="6" id="KW-0469">Meiosis</keyword>
<dbReference type="EMBL" id="QEAQ01000029">
    <property type="protein sequence ID" value="TPX59089.1"/>
    <property type="molecule type" value="Genomic_DNA"/>
</dbReference>
<evidence type="ECO:0000259" key="10">
    <source>
        <dbReference type="Pfam" id="PF18517"/>
    </source>
</evidence>
<feature type="domain" description="Mnd1 HTH" evidence="9">
    <location>
        <begin position="39"/>
        <end position="97"/>
    </location>
</feature>
<feature type="coiled-coil region" evidence="8">
    <location>
        <begin position="101"/>
        <end position="169"/>
    </location>
</feature>
<dbReference type="PANTHER" id="PTHR31398:SF0">
    <property type="entry name" value="MEIOTIC NUCLEAR DIVISION PROTEIN 1 HOMOLOG"/>
    <property type="match status" value="1"/>
</dbReference>
<evidence type="ECO:0000256" key="2">
    <source>
        <dbReference type="ARBA" id="ARBA00005981"/>
    </source>
</evidence>
<evidence type="ECO:0000256" key="6">
    <source>
        <dbReference type="ARBA" id="ARBA00023254"/>
    </source>
</evidence>
<dbReference type="STRING" id="109895.A0A507E4T6"/>
<gene>
    <name evidence="11" type="ORF">PhCBS80983_g02717</name>
</gene>
<dbReference type="PIRSF" id="PIRSF026991">
    <property type="entry name" value="Mnd1"/>
    <property type="match status" value="1"/>
</dbReference>
<evidence type="ECO:0000256" key="7">
    <source>
        <dbReference type="PIRNR" id="PIRNR026991"/>
    </source>
</evidence>
<dbReference type="PANTHER" id="PTHR31398">
    <property type="entry name" value="MEIOTIC NUCLEAR DIVISION PROTEIN 1 HOMOLOG"/>
    <property type="match status" value="1"/>
</dbReference>
<protein>
    <recommendedName>
        <fullName evidence="7">Meiotic nuclear division protein 1</fullName>
    </recommendedName>
</protein>
<comment type="similarity">
    <text evidence="2 7">Belongs to the MND1 family.</text>
</comment>
<evidence type="ECO:0000256" key="3">
    <source>
        <dbReference type="ARBA" id="ARBA00023054"/>
    </source>
</evidence>
<dbReference type="GO" id="GO:0003690">
    <property type="term" value="F:double-stranded DNA binding"/>
    <property type="evidence" value="ECO:0007669"/>
    <property type="project" value="InterPro"/>
</dbReference>
<dbReference type="Proteomes" id="UP000318582">
    <property type="component" value="Unassembled WGS sequence"/>
</dbReference>
<keyword evidence="12" id="KW-1185">Reference proteome</keyword>
<evidence type="ECO:0000256" key="8">
    <source>
        <dbReference type="SAM" id="Coils"/>
    </source>
</evidence>
<evidence type="ECO:0000313" key="12">
    <source>
        <dbReference type="Proteomes" id="UP000318582"/>
    </source>
</evidence>
<evidence type="ECO:0000256" key="5">
    <source>
        <dbReference type="ARBA" id="ARBA00023242"/>
    </source>
</evidence>
<dbReference type="GO" id="GO:0005634">
    <property type="term" value="C:nucleus"/>
    <property type="evidence" value="ECO:0007669"/>
    <property type="project" value="UniProtKB-SubCell"/>
</dbReference>
<evidence type="ECO:0000256" key="1">
    <source>
        <dbReference type="ARBA" id="ARBA00004123"/>
    </source>
</evidence>
<comment type="caution">
    <text evidence="11">The sequence shown here is derived from an EMBL/GenBank/DDBJ whole genome shotgun (WGS) entry which is preliminary data.</text>
</comment>
<dbReference type="InterPro" id="IPR040453">
    <property type="entry name" value="Mnd1_HTH"/>
</dbReference>
<dbReference type="Pfam" id="PF18517">
    <property type="entry name" value="LZ3wCH"/>
    <property type="match status" value="1"/>
</dbReference>
<dbReference type="Pfam" id="PF03962">
    <property type="entry name" value="Mnd1"/>
    <property type="match status" value="1"/>
</dbReference>
<dbReference type="InterPro" id="IPR005647">
    <property type="entry name" value="Mnd1"/>
</dbReference>